<gene>
    <name evidence="1" type="ORF">Godav_010300</name>
</gene>
<dbReference type="Proteomes" id="UP000593561">
    <property type="component" value="Unassembled WGS sequence"/>
</dbReference>
<feature type="non-terminal residue" evidence="1">
    <location>
        <position position="96"/>
    </location>
</feature>
<accession>A0A7J8SGN9</accession>
<evidence type="ECO:0000313" key="2">
    <source>
        <dbReference type="Proteomes" id="UP000593561"/>
    </source>
</evidence>
<keyword evidence="2" id="KW-1185">Reference proteome</keyword>
<evidence type="ECO:0000313" key="1">
    <source>
        <dbReference type="EMBL" id="MBA0625053.1"/>
    </source>
</evidence>
<name>A0A7J8SGN9_GOSDV</name>
<sequence>MKKETISMDAKLVFLWMRWISQLHNRNHLETKMIPHFQRRKKKISNASEHISSTSFTDAVMLFAENIQTVGLEISRGIAFEVLIQQKLEMVIQESA</sequence>
<proteinExistence type="predicted"/>
<dbReference type="AlphaFoldDB" id="A0A7J8SGN9"/>
<protein>
    <submittedName>
        <fullName evidence="1">Uncharacterized protein</fullName>
    </submittedName>
</protein>
<organism evidence="1 2">
    <name type="scientific">Gossypium davidsonii</name>
    <name type="common">Davidson's cotton</name>
    <name type="synonym">Gossypium klotzschianum subsp. davidsonii</name>
    <dbReference type="NCBI Taxonomy" id="34287"/>
    <lineage>
        <taxon>Eukaryota</taxon>
        <taxon>Viridiplantae</taxon>
        <taxon>Streptophyta</taxon>
        <taxon>Embryophyta</taxon>
        <taxon>Tracheophyta</taxon>
        <taxon>Spermatophyta</taxon>
        <taxon>Magnoliopsida</taxon>
        <taxon>eudicotyledons</taxon>
        <taxon>Gunneridae</taxon>
        <taxon>Pentapetalae</taxon>
        <taxon>rosids</taxon>
        <taxon>malvids</taxon>
        <taxon>Malvales</taxon>
        <taxon>Malvaceae</taxon>
        <taxon>Malvoideae</taxon>
        <taxon>Gossypium</taxon>
    </lineage>
</organism>
<reference evidence="1 2" key="1">
    <citation type="journal article" date="2019" name="Genome Biol. Evol.">
        <title>Insights into the evolution of the New World diploid cottons (Gossypium, subgenus Houzingenia) based on genome sequencing.</title>
        <authorList>
            <person name="Grover C.E."/>
            <person name="Arick M.A. 2nd"/>
            <person name="Thrash A."/>
            <person name="Conover J.L."/>
            <person name="Sanders W.S."/>
            <person name="Peterson D.G."/>
            <person name="Frelichowski J.E."/>
            <person name="Scheffler J.A."/>
            <person name="Scheffler B.E."/>
            <person name="Wendel J.F."/>
        </authorList>
    </citation>
    <scope>NUCLEOTIDE SEQUENCE [LARGE SCALE GENOMIC DNA]</scope>
    <source>
        <strain evidence="1">27</strain>
        <tissue evidence="1">Leaf</tissue>
    </source>
</reference>
<comment type="caution">
    <text evidence="1">The sequence shown here is derived from an EMBL/GenBank/DDBJ whole genome shotgun (WGS) entry which is preliminary data.</text>
</comment>
<dbReference type="EMBL" id="JABFAC010000009">
    <property type="protein sequence ID" value="MBA0625053.1"/>
    <property type="molecule type" value="Genomic_DNA"/>
</dbReference>